<keyword evidence="2" id="KW-1185">Reference proteome</keyword>
<dbReference type="Proteomes" id="UP000008881">
    <property type="component" value="Chromosome"/>
</dbReference>
<evidence type="ECO:0000313" key="2">
    <source>
        <dbReference type="Proteomes" id="UP000008881"/>
    </source>
</evidence>
<dbReference type="AlphaFoldDB" id="A0A0H3FZ18"/>
<proteinExistence type="predicted"/>
<dbReference type="HOGENOM" id="CLU_3381671_0_0_6"/>
<organism evidence="1 2">
    <name type="scientific">Klebsiella aerogenes (strain ATCC 13048 / DSM 30053 / CCUG 1429 / JCM 1235 / KCTC 2190 / NBRC 13534 / NCIMB 10102 / NCTC 10006 / CDC 819-56)</name>
    <name type="common">Enterobacter aerogenes</name>
    <dbReference type="NCBI Taxonomy" id="1028307"/>
    <lineage>
        <taxon>Bacteria</taxon>
        <taxon>Pseudomonadati</taxon>
        <taxon>Pseudomonadota</taxon>
        <taxon>Gammaproteobacteria</taxon>
        <taxon>Enterobacterales</taxon>
        <taxon>Enterobacteriaceae</taxon>
        <taxon>Klebsiella/Raoultella group</taxon>
        <taxon>Klebsiella</taxon>
    </lineage>
</organism>
<reference evidence="1 2" key="1">
    <citation type="journal article" date="2012" name="J. Bacteriol.">
        <title>Complete genome sequence of Enterobacter aerogenes KCTC 2190.</title>
        <authorList>
            <person name="Shin S.H."/>
            <person name="Kim S."/>
            <person name="Kim J.Y."/>
            <person name="Lee S."/>
            <person name="Um Y."/>
            <person name="Oh M.K."/>
            <person name="Kim Y.R."/>
            <person name="Lee J."/>
            <person name="Yang K.S."/>
        </authorList>
    </citation>
    <scope>NUCLEOTIDE SEQUENCE [LARGE SCALE GENOMIC DNA]</scope>
    <source>
        <strain evidence="1 2">KCTC 2190</strain>
    </source>
</reference>
<name>A0A0H3FZ18_KLEAK</name>
<dbReference type="KEGG" id="eae:EAE_23760"/>
<evidence type="ECO:0000313" key="1">
    <source>
        <dbReference type="EMBL" id="AEG99647.1"/>
    </source>
</evidence>
<dbReference type="EMBL" id="CP002824">
    <property type="protein sequence ID" value="AEG99647.1"/>
    <property type="molecule type" value="Genomic_DNA"/>
</dbReference>
<sequence>MIIMAIARCRNRRREGNKKALPEQRFYGGYLTC</sequence>
<accession>A0A0H3FZ18</accession>
<gene>
    <name evidence="1" type="ordered locus">EAE_23760</name>
</gene>
<protein>
    <submittedName>
        <fullName evidence="1">Uncharacterized protein</fullName>
    </submittedName>
</protein>